<dbReference type="GO" id="GO:0005524">
    <property type="term" value="F:ATP binding"/>
    <property type="evidence" value="ECO:0007669"/>
    <property type="project" value="UniProtKB-KW"/>
</dbReference>
<keyword evidence="3" id="KW-0723">Serine/threonine-protein kinase</keyword>
<keyword evidence="10" id="KW-1133">Transmembrane helix</keyword>
<gene>
    <name evidence="15" type="ORF">AMAG_02089</name>
</gene>
<dbReference type="VEuPathDB" id="FungiDB:AMAG_02089"/>
<dbReference type="PROSITE" id="PS50011">
    <property type="entry name" value="PROTEIN_KINASE_DOM"/>
    <property type="match status" value="1"/>
</dbReference>
<name>A0A0L0S1H3_ALLM3</name>
<evidence type="ECO:0000256" key="6">
    <source>
        <dbReference type="ARBA" id="ARBA00022729"/>
    </source>
</evidence>
<evidence type="ECO:0000313" key="16">
    <source>
        <dbReference type="Proteomes" id="UP000054350"/>
    </source>
</evidence>
<dbReference type="Proteomes" id="UP000054350">
    <property type="component" value="Unassembled WGS sequence"/>
</dbReference>
<dbReference type="InterPro" id="IPR038357">
    <property type="entry name" value="KEN_sf"/>
</dbReference>
<keyword evidence="4" id="KW-0808">Transferase</keyword>
<dbReference type="Gene3D" id="2.130.10.10">
    <property type="entry name" value="YVTN repeat-like/Quinoprotein amine dehydrogenase"/>
    <property type="match status" value="1"/>
</dbReference>
<dbReference type="InterPro" id="IPR045133">
    <property type="entry name" value="IRE1/2-like"/>
</dbReference>
<dbReference type="PANTHER" id="PTHR13954">
    <property type="entry name" value="IRE1-RELATED"/>
    <property type="match status" value="1"/>
</dbReference>
<comment type="subcellular location">
    <subcellularLocation>
        <location evidence="1">Membrane</location>
        <topology evidence="1">Single-pass type I membrane protein</topology>
    </subcellularLocation>
</comment>
<dbReference type="FunFam" id="3.30.200.20:FF:000077">
    <property type="entry name" value="Putative Serine/threonine-protein kinase/endoribonuclease IRE1"/>
    <property type="match status" value="1"/>
</dbReference>
<feature type="region of interest" description="Disordered" evidence="12">
    <location>
        <begin position="881"/>
        <end position="901"/>
    </location>
</feature>
<keyword evidence="7" id="KW-0547">Nucleotide-binding</keyword>
<accession>A0A0L0S1H3</accession>
<sequence length="1129" mass="120938">MLLVATVDGTLHALRRSTGHLVWSLADHTGPLVHTATAAASRSDATGPPPLTYIADPMGDGALYVHQAGKAIQQLPVSIKHLVRESPFRANDGTVYLGHKATRFLAVDAHSGRVLHDYGAGMHANALDGARHAAECLRAPLDSTARSPLVDASLHAPIFLGRTDYVVSIYEPGRRAPRWNISFAEYESMTMDWLAGPPATTATTTEIALSAALGQNGDVVMIDTDGRIAWAYRFPYPAAAVFDVVPESGAAHDDSDRRAGFHVMRQAPMRFPKALLPPNASTADVDDDADQHYTTAFIGVVRGSLYALSSTTHFPLLVSDEWLSAYYPLPPPANDASTVSDLPSAPAALPDAPPRCLVGAAADDSGGQCLDVLWDDAIPAPIVADDADAAMVPAVAEPMVPAVAAPAVPARPAVPPTDPRVIPPPVGMTVRVAIPPPAAAATASHVSVGQAAKTKHPIKMPFDIEMEVEVTPQTGFGFGVVVTLVVMGLGVLVYKKLQAVLESRRARRRRKQKEAGHAEPVQKSRPPSLSMTLAAFVQQLVVHYLAQLGVDLGATPGTERAAPTTAAGGAGSASASATAGAPPAAAPANPGSVPFPGSAPGAPVAPDTPPGADAVEIVTPIHQPDGTTRIGRLTITDTPLGYGSHGTVVYRGTFEGREVAVKRLLLDFYHVAAHEVALLVESDDHYNVVRYHCKEQCNRFLYIALELCDCSLADVIEGAAAAEDDDAPLAEIQRSWQPVRILYQILSGLHHLHSLRIIHRDLKPQNILLVRNKRATWNPAGARVLISDFGLCKKLELDQSSFGPTVTHQGGTFGWRAPELLTHPTAPTSFSSHSSWEKSAPGVAMVTTVGVPPTPPSSSTATDDEAIVAEGDVTVAAEIASAASTAPSSPRSAPTPPPRRRLTRALDVFSLGCLFYYVLTGGEHPFGDRYSREINILRGQASLDRLDPETSVVPDAALARDMISRMIAHDPSDRPSTAELLVHPYFWPAARRLNFLQDVSDRYEVEVKDPPSPLVQRLEHDAAMVLEGDWTKRIDRVLLGNLGKYRKYQGGSVLDLMRALRNKKHHYADLPPAVRRTLGALPAGFLEYFTSRFPRLFLHVYLVVRDTPELRGESVFAGYFTVLDNLHHG</sequence>
<evidence type="ECO:0000256" key="3">
    <source>
        <dbReference type="ARBA" id="ARBA00022527"/>
    </source>
</evidence>
<evidence type="ECO:0000313" key="15">
    <source>
        <dbReference type="EMBL" id="KNE56255.1"/>
    </source>
</evidence>
<dbReference type="eggNOG" id="KOG1027">
    <property type="taxonomic scope" value="Eukaryota"/>
</dbReference>
<evidence type="ECO:0000256" key="11">
    <source>
        <dbReference type="ARBA" id="ARBA00023136"/>
    </source>
</evidence>
<dbReference type="Pfam" id="PF06479">
    <property type="entry name" value="Ribonuc_2-5A"/>
    <property type="match status" value="1"/>
</dbReference>
<dbReference type="SUPFAM" id="SSF50998">
    <property type="entry name" value="Quinoprotein alcohol dehydrogenase-like"/>
    <property type="match status" value="1"/>
</dbReference>
<dbReference type="InterPro" id="IPR011047">
    <property type="entry name" value="Quinoprotein_ADH-like_sf"/>
</dbReference>
<dbReference type="SMART" id="SM00220">
    <property type="entry name" value="S_TKc"/>
    <property type="match status" value="1"/>
</dbReference>
<dbReference type="PANTHER" id="PTHR13954:SF6">
    <property type="entry name" value="NON-SPECIFIC SERINE_THREONINE PROTEIN KINASE"/>
    <property type="match status" value="1"/>
</dbReference>
<protein>
    <recommendedName>
        <fullName evidence="2">non-specific serine/threonine protein kinase</fullName>
        <ecNumber evidence="2">2.7.11.1</ecNumber>
    </recommendedName>
</protein>
<dbReference type="GO" id="GO:0070059">
    <property type="term" value="P:intrinsic apoptotic signaling pathway in response to endoplasmic reticulum stress"/>
    <property type="evidence" value="ECO:0007669"/>
    <property type="project" value="TreeGrafter"/>
</dbReference>
<evidence type="ECO:0000256" key="8">
    <source>
        <dbReference type="ARBA" id="ARBA00022777"/>
    </source>
</evidence>
<dbReference type="EC" id="2.7.11.1" evidence="2"/>
<evidence type="ECO:0000256" key="1">
    <source>
        <dbReference type="ARBA" id="ARBA00004479"/>
    </source>
</evidence>
<dbReference type="InterPro" id="IPR011009">
    <property type="entry name" value="Kinase-like_dom_sf"/>
</dbReference>
<dbReference type="InterPro" id="IPR010513">
    <property type="entry name" value="KEN_dom"/>
</dbReference>
<dbReference type="GO" id="GO:0006397">
    <property type="term" value="P:mRNA processing"/>
    <property type="evidence" value="ECO:0007669"/>
    <property type="project" value="InterPro"/>
</dbReference>
<dbReference type="PROSITE" id="PS51392">
    <property type="entry name" value="KEN"/>
    <property type="match status" value="1"/>
</dbReference>
<keyword evidence="8 15" id="KW-0418">Kinase</keyword>
<dbReference type="InterPro" id="IPR008271">
    <property type="entry name" value="Ser/Thr_kinase_AS"/>
</dbReference>
<dbReference type="Gene3D" id="1.10.510.10">
    <property type="entry name" value="Transferase(Phosphotransferase) domain 1"/>
    <property type="match status" value="1"/>
</dbReference>
<feature type="region of interest" description="Disordered" evidence="12">
    <location>
        <begin position="561"/>
        <end position="614"/>
    </location>
</feature>
<organism evidence="15 16">
    <name type="scientific">Allomyces macrogynus (strain ATCC 38327)</name>
    <name type="common">Allomyces javanicus var. macrogynus</name>
    <dbReference type="NCBI Taxonomy" id="578462"/>
    <lineage>
        <taxon>Eukaryota</taxon>
        <taxon>Fungi</taxon>
        <taxon>Fungi incertae sedis</taxon>
        <taxon>Blastocladiomycota</taxon>
        <taxon>Blastocladiomycetes</taxon>
        <taxon>Blastocladiales</taxon>
        <taxon>Blastocladiaceae</taxon>
        <taxon>Allomyces</taxon>
    </lineage>
</organism>
<proteinExistence type="predicted"/>
<evidence type="ECO:0000256" key="12">
    <source>
        <dbReference type="SAM" id="MobiDB-lite"/>
    </source>
</evidence>
<dbReference type="PROSITE" id="PS00108">
    <property type="entry name" value="PROTEIN_KINASE_ST"/>
    <property type="match status" value="1"/>
</dbReference>
<keyword evidence="9" id="KW-0067">ATP-binding</keyword>
<feature type="domain" description="Protein kinase" evidence="13">
    <location>
        <begin position="634"/>
        <end position="986"/>
    </location>
</feature>
<feature type="region of interest" description="Disordered" evidence="12">
    <location>
        <begin position="504"/>
        <end position="526"/>
    </location>
</feature>
<dbReference type="InterPro" id="IPR018391">
    <property type="entry name" value="PQQ_b-propeller_rpt"/>
</dbReference>
<reference evidence="15 16" key="1">
    <citation type="submission" date="2009-11" db="EMBL/GenBank/DDBJ databases">
        <title>Annotation of Allomyces macrogynus ATCC 38327.</title>
        <authorList>
            <consortium name="The Broad Institute Genome Sequencing Platform"/>
            <person name="Russ C."/>
            <person name="Cuomo C."/>
            <person name="Burger G."/>
            <person name="Gray M.W."/>
            <person name="Holland P.W.H."/>
            <person name="King N."/>
            <person name="Lang F.B.F."/>
            <person name="Roger A.J."/>
            <person name="Ruiz-Trillo I."/>
            <person name="Young S.K."/>
            <person name="Zeng Q."/>
            <person name="Gargeya S."/>
            <person name="Fitzgerald M."/>
            <person name="Haas B."/>
            <person name="Abouelleil A."/>
            <person name="Alvarado L."/>
            <person name="Arachchi H.M."/>
            <person name="Berlin A."/>
            <person name="Chapman S.B."/>
            <person name="Gearin G."/>
            <person name="Goldberg J."/>
            <person name="Griggs A."/>
            <person name="Gujja S."/>
            <person name="Hansen M."/>
            <person name="Heiman D."/>
            <person name="Howarth C."/>
            <person name="Larimer J."/>
            <person name="Lui A."/>
            <person name="MacDonald P.J.P."/>
            <person name="McCowen C."/>
            <person name="Montmayeur A."/>
            <person name="Murphy C."/>
            <person name="Neiman D."/>
            <person name="Pearson M."/>
            <person name="Priest M."/>
            <person name="Roberts A."/>
            <person name="Saif S."/>
            <person name="Shea T."/>
            <person name="Sisk P."/>
            <person name="Stolte C."/>
            <person name="Sykes S."/>
            <person name="Wortman J."/>
            <person name="Nusbaum C."/>
            <person name="Birren B."/>
        </authorList>
    </citation>
    <scope>NUCLEOTIDE SEQUENCE [LARGE SCALE GENOMIC DNA]</scope>
    <source>
        <strain evidence="15 16">ATCC 38327</strain>
    </source>
</reference>
<evidence type="ECO:0000256" key="7">
    <source>
        <dbReference type="ARBA" id="ARBA00022741"/>
    </source>
</evidence>
<dbReference type="InterPro" id="IPR000719">
    <property type="entry name" value="Prot_kinase_dom"/>
</dbReference>
<dbReference type="GO" id="GO:0004521">
    <property type="term" value="F:RNA endonuclease activity"/>
    <property type="evidence" value="ECO:0007669"/>
    <property type="project" value="InterPro"/>
</dbReference>
<evidence type="ECO:0000256" key="5">
    <source>
        <dbReference type="ARBA" id="ARBA00022692"/>
    </source>
</evidence>
<dbReference type="Gene3D" id="3.30.200.20">
    <property type="entry name" value="Phosphorylase Kinase, domain 1"/>
    <property type="match status" value="1"/>
</dbReference>
<dbReference type="GO" id="GO:1990604">
    <property type="term" value="C:IRE1-TRAF2-ASK1 complex"/>
    <property type="evidence" value="ECO:0007669"/>
    <property type="project" value="TreeGrafter"/>
</dbReference>
<keyword evidence="6" id="KW-0732">Signal</keyword>
<dbReference type="Pfam" id="PF13360">
    <property type="entry name" value="PQQ_2"/>
    <property type="match status" value="1"/>
</dbReference>
<dbReference type="GO" id="GO:0004674">
    <property type="term" value="F:protein serine/threonine kinase activity"/>
    <property type="evidence" value="ECO:0007669"/>
    <property type="project" value="UniProtKB-KW"/>
</dbReference>
<keyword evidence="5" id="KW-0812">Transmembrane</keyword>
<feature type="compositionally biased region" description="Basic and acidic residues" evidence="12">
    <location>
        <begin position="513"/>
        <end position="522"/>
    </location>
</feature>
<dbReference type="AlphaFoldDB" id="A0A0L0S1H3"/>
<dbReference type="SMART" id="SM00580">
    <property type="entry name" value="PUG"/>
    <property type="match status" value="1"/>
</dbReference>
<evidence type="ECO:0000256" key="9">
    <source>
        <dbReference type="ARBA" id="ARBA00022840"/>
    </source>
</evidence>
<dbReference type="SMART" id="SM00564">
    <property type="entry name" value="PQQ"/>
    <property type="match status" value="3"/>
</dbReference>
<dbReference type="STRING" id="578462.A0A0L0S1H3"/>
<dbReference type="Gene3D" id="1.20.1440.180">
    <property type="entry name" value="KEN domain"/>
    <property type="match status" value="1"/>
</dbReference>
<evidence type="ECO:0000256" key="4">
    <source>
        <dbReference type="ARBA" id="ARBA00022679"/>
    </source>
</evidence>
<dbReference type="CDD" id="cd10422">
    <property type="entry name" value="RNase_Ire1"/>
    <property type="match status" value="1"/>
</dbReference>
<dbReference type="EMBL" id="GG745330">
    <property type="protein sequence ID" value="KNE56255.1"/>
    <property type="molecule type" value="Genomic_DNA"/>
</dbReference>
<feature type="compositionally biased region" description="Low complexity" evidence="12">
    <location>
        <begin position="561"/>
        <end position="594"/>
    </location>
</feature>
<dbReference type="SUPFAM" id="SSF56112">
    <property type="entry name" value="Protein kinase-like (PK-like)"/>
    <property type="match status" value="1"/>
</dbReference>
<feature type="domain" description="KEN" evidence="14">
    <location>
        <begin position="989"/>
        <end position="1122"/>
    </location>
</feature>
<feature type="compositionally biased region" description="Low complexity" evidence="12">
    <location>
        <begin position="881"/>
        <end position="892"/>
    </location>
</feature>
<keyword evidence="11" id="KW-0472">Membrane</keyword>
<dbReference type="Pfam" id="PF00069">
    <property type="entry name" value="Pkinase"/>
    <property type="match status" value="2"/>
</dbReference>
<dbReference type="InterPro" id="IPR015943">
    <property type="entry name" value="WD40/YVTN_repeat-like_dom_sf"/>
</dbReference>
<dbReference type="GO" id="GO:0051082">
    <property type="term" value="F:unfolded protein binding"/>
    <property type="evidence" value="ECO:0007669"/>
    <property type="project" value="TreeGrafter"/>
</dbReference>
<dbReference type="GO" id="GO:0036498">
    <property type="term" value="P:IRE1-mediated unfolded protein response"/>
    <property type="evidence" value="ECO:0007669"/>
    <property type="project" value="UniProtKB-ARBA"/>
</dbReference>
<evidence type="ECO:0000256" key="10">
    <source>
        <dbReference type="ARBA" id="ARBA00022989"/>
    </source>
</evidence>
<keyword evidence="16" id="KW-1185">Reference proteome</keyword>
<reference evidence="16" key="2">
    <citation type="submission" date="2009-11" db="EMBL/GenBank/DDBJ databases">
        <title>The Genome Sequence of Allomyces macrogynus strain ATCC 38327.</title>
        <authorList>
            <consortium name="The Broad Institute Genome Sequencing Platform"/>
            <person name="Russ C."/>
            <person name="Cuomo C."/>
            <person name="Shea T."/>
            <person name="Young S.K."/>
            <person name="Zeng Q."/>
            <person name="Koehrsen M."/>
            <person name="Haas B."/>
            <person name="Borodovsky M."/>
            <person name="Guigo R."/>
            <person name="Alvarado L."/>
            <person name="Berlin A."/>
            <person name="Borenstein D."/>
            <person name="Chen Z."/>
            <person name="Engels R."/>
            <person name="Freedman E."/>
            <person name="Gellesch M."/>
            <person name="Goldberg J."/>
            <person name="Griggs A."/>
            <person name="Gujja S."/>
            <person name="Heiman D."/>
            <person name="Hepburn T."/>
            <person name="Howarth C."/>
            <person name="Jen D."/>
            <person name="Larson L."/>
            <person name="Lewis B."/>
            <person name="Mehta T."/>
            <person name="Park D."/>
            <person name="Pearson M."/>
            <person name="Roberts A."/>
            <person name="Saif S."/>
            <person name="Shenoy N."/>
            <person name="Sisk P."/>
            <person name="Stolte C."/>
            <person name="Sykes S."/>
            <person name="Walk T."/>
            <person name="White J."/>
            <person name="Yandava C."/>
            <person name="Burger G."/>
            <person name="Gray M.W."/>
            <person name="Holland P.W.H."/>
            <person name="King N."/>
            <person name="Lang F.B.F."/>
            <person name="Roger A.J."/>
            <person name="Ruiz-Trillo I."/>
            <person name="Lander E."/>
            <person name="Nusbaum C."/>
        </authorList>
    </citation>
    <scope>NUCLEOTIDE SEQUENCE [LARGE SCALE GENOMIC DNA]</scope>
    <source>
        <strain evidence="16">ATCC 38327</strain>
    </source>
</reference>
<evidence type="ECO:0000259" key="14">
    <source>
        <dbReference type="PROSITE" id="PS51392"/>
    </source>
</evidence>
<evidence type="ECO:0000259" key="13">
    <source>
        <dbReference type="PROSITE" id="PS50011"/>
    </source>
</evidence>
<evidence type="ECO:0000256" key="2">
    <source>
        <dbReference type="ARBA" id="ARBA00012513"/>
    </source>
</evidence>
<dbReference type="OrthoDB" id="63989at2759"/>
<dbReference type="InterPro" id="IPR002372">
    <property type="entry name" value="PQQ_rpt_dom"/>
</dbReference>